<dbReference type="Proteomes" id="UP000775213">
    <property type="component" value="Unassembled WGS sequence"/>
</dbReference>
<dbReference type="EMBL" id="JAGFBR010000019">
    <property type="protein sequence ID" value="KAH0449135.1"/>
    <property type="molecule type" value="Genomic_DNA"/>
</dbReference>
<feature type="compositionally biased region" description="Basic and acidic residues" evidence="3">
    <location>
        <begin position="149"/>
        <end position="162"/>
    </location>
</feature>
<evidence type="ECO:0000259" key="4">
    <source>
        <dbReference type="SMART" id="SM01233"/>
    </source>
</evidence>
<comment type="caution">
    <text evidence="5">The sequence shown here is derived from an EMBL/GenBank/DDBJ whole genome shotgun (WGS) entry which is preliminary data.</text>
</comment>
<reference evidence="5 6" key="1">
    <citation type="journal article" date="2021" name="Hortic Res">
        <title>Chromosome-scale assembly of the Dendrobium chrysotoxum genome enhances the understanding of orchid evolution.</title>
        <authorList>
            <person name="Zhang Y."/>
            <person name="Zhang G.Q."/>
            <person name="Zhang D."/>
            <person name="Liu X.D."/>
            <person name="Xu X.Y."/>
            <person name="Sun W.H."/>
            <person name="Yu X."/>
            <person name="Zhu X."/>
            <person name="Wang Z.W."/>
            <person name="Zhao X."/>
            <person name="Zhong W.Y."/>
            <person name="Chen H."/>
            <person name="Yin W.L."/>
            <person name="Huang T."/>
            <person name="Niu S.C."/>
            <person name="Liu Z.J."/>
        </authorList>
    </citation>
    <scope>NUCLEOTIDE SEQUENCE [LARGE SCALE GENOMIC DNA]</scope>
    <source>
        <strain evidence="5">Lindl</strain>
    </source>
</reference>
<gene>
    <name evidence="5" type="ORF">IEQ34_022935</name>
</gene>
<dbReference type="PANTHER" id="PTHR12299:SF17">
    <property type="entry name" value="AT19571P-RELATED"/>
    <property type="match status" value="1"/>
</dbReference>
<comment type="subcellular location">
    <subcellularLocation>
        <location evidence="1">Cytoplasm</location>
    </subcellularLocation>
</comment>
<sequence>MATANSFDILGDSENDDLSLLIAAQQKKLTAPSQAAPTPAAAKLPSKPLPPAQAVRESRSNAAPIREGTGRGGPGRGRGGRGAGIGQNRDFENGNHSRYGGGRGGFAPENGDAGNPSERERGSSGQYRGSFRGGRRGGYVSGSGEGGFDPERPQRRVYERRSGTGIGYEMKREGAGRGNWGTVTDEVHAQETEDGVTPDVKVATPDKQVEQDDGNLADASKDKKEEAAREAEKEPEDNEMTLEEYEKVREEKRKALLSMKVEERKVEIDKDLQSMQQLTVKKGNEDVFIKLSSDKDSPKLRDNAEKEERARKAMNINEFLKPADGGRYYSPSGRGRGRGRGDRESFRGSYTGGTSISPVIPSIEDQGQFPALGAKATKKLHDLNACVELLSTNSLVIQPFGLSGWKGTVSSIIISIESLLKKTKLNSHLLCQLLTSPYSSINLSSLVFNYGSDILVVNAILHMLLMEHMILHHEYQI</sequence>
<organism evidence="5 6">
    <name type="scientific">Dendrobium chrysotoxum</name>
    <name type="common">Orchid</name>
    <dbReference type="NCBI Taxonomy" id="161865"/>
    <lineage>
        <taxon>Eukaryota</taxon>
        <taxon>Viridiplantae</taxon>
        <taxon>Streptophyta</taxon>
        <taxon>Embryophyta</taxon>
        <taxon>Tracheophyta</taxon>
        <taxon>Spermatophyta</taxon>
        <taxon>Magnoliopsida</taxon>
        <taxon>Liliopsida</taxon>
        <taxon>Asparagales</taxon>
        <taxon>Orchidaceae</taxon>
        <taxon>Epidendroideae</taxon>
        <taxon>Malaxideae</taxon>
        <taxon>Dendrobiinae</taxon>
        <taxon>Dendrobium</taxon>
    </lineage>
</organism>
<evidence type="ECO:0000256" key="3">
    <source>
        <dbReference type="SAM" id="MobiDB-lite"/>
    </source>
</evidence>
<dbReference type="AlphaFoldDB" id="A0AAV7G0E9"/>
<dbReference type="GO" id="GO:0005737">
    <property type="term" value="C:cytoplasm"/>
    <property type="evidence" value="ECO:0007669"/>
    <property type="project" value="UniProtKB-SubCell"/>
</dbReference>
<feature type="domain" description="Hyaluronan/mRNA-binding protein" evidence="4">
    <location>
        <begin position="154"/>
        <end position="267"/>
    </location>
</feature>
<dbReference type="SMART" id="SM01233">
    <property type="entry name" value="HABP4_PAI-RBP1"/>
    <property type="match status" value="1"/>
</dbReference>
<keyword evidence="2" id="KW-0963">Cytoplasm</keyword>
<feature type="compositionally biased region" description="Acidic residues" evidence="3">
    <location>
        <begin position="233"/>
        <end position="243"/>
    </location>
</feature>
<keyword evidence="6" id="KW-1185">Reference proteome</keyword>
<dbReference type="GO" id="GO:0003723">
    <property type="term" value="F:RNA binding"/>
    <property type="evidence" value="ECO:0007669"/>
    <property type="project" value="InterPro"/>
</dbReference>
<dbReference type="Gene3D" id="6.10.140.1040">
    <property type="match status" value="1"/>
</dbReference>
<dbReference type="InterPro" id="IPR019084">
    <property type="entry name" value="STM1-like_N"/>
</dbReference>
<protein>
    <recommendedName>
        <fullName evidence="4">Hyaluronan/mRNA-binding protein domain-containing protein</fullName>
    </recommendedName>
</protein>
<evidence type="ECO:0000256" key="2">
    <source>
        <dbReference type="ARBA" id="ARBA00022490"/>
    </source>
</evidence>
<dbReference type="GO" id="GO:0005634">
    <property type="term" value="C:nucleus"/>
    <property type="evidence" value="ECO:0007669"/>
    <property type="project" value="TreeGrafter"/>
</dbReference>
<dbReference type="InterPro" id="IPR006861">
    <property type="entry name" value="HABP4_PAIRBP1-bd"/>
</dbReference>
<accession>A0AAV7G0E9</accession>
<evidence type="ECO:0000313" key="5">
    <source>
        <dbReference type="EMBL" id="KAH0449135.1"/>
    </source>
</evidence>
<feature type="compositionally biased region" description="Gly residues" evidence="3">
    <location>
        <begin position="70"/>
        <end position="85"/>
    </location>
</feature>
<dbReference type="PANTHER" id="PTHR12299">
    <property type="entry name" value="HYALURONIC ACID-BINDING PROTEIN 4"/>
    <property type="match status" value="1"/>
</dbReference>
<evidence type="ECO:0000313" key="6">
    <source>
        <dbReference type="Proteomes" id="UP000775213"/>
    </source>
</evidence>
<feature type="compositionally biased region" description="Low complexity" evidence="3">
    <location>
        <begin position="30"/>
        <end position="46"/>
    </location>
</feature>
<dbReference type="InterPro" id="IPR039764">
    <property type="entry name" value="HABP4/SERBP1-like"/>
</dbReference>
<feature type="compositionally biased region" description="Basic and acidic residues" evidence="3">
    <location>
        <begin position="219"/>
        <end position="232"/>
    </location>
</feature>
<feature type="compositionally biased region" description="Gly residues" evidence="3">
    <location>
        <begin position="136"/>
        <end position="147"/>
    </location>
</feature>
<name>A0AAV7G0E9_DENCH</name>
<proteinExistence type="predicted"/>
<dbReference type="Pfam" id="PF09598">
    <property type="entry name" value="Stm1_N"/>
    <property type="match status" value="1"/>
</dbReference>
<dbReference type="Pfam" id="PF04774">
    <property type="entry name" value="HABP4_PAI-RBP1"/>
    <property type="match status" value="1"/>
</dbReference>
<feature type="region of interest" description="Disordered" evidence="3">
    <location>
        <begin position="27"/>
        <end position="246"/>
    </location>
</feature>
<evidence type="ECO:0000256" key="1">
    <source>
        <dbReference type="ARBA" id="ARBA00004496"/>
    </source>
</evidence>
<feature type="region of interest" description="Disordered" evidence="3">
    <location>
        <begin position="322"/>
        <end position="362"/>
    </location>
</feature>